<evidence type="ECO:0000256" key="2">
    <source>
        <dbReference type="ARBA" id="ARBA00022692"/>
    </source>
</evidence>
<feature type="transmembrane region" description="Helical" evidence="5">
    <location>
        <begin position="203"/>
        <end position="227"/>
    </location>
</feature>
<dbReference type="GO" id="GO:0016020">
    <property type="term" value="C:membrane"/>
    <property type="evidence" value="ECO:0007669"/>
    <property type="project" value="UniProtKB-SubCell"/>
</dbReference>
<reference evidence="6" key="1">
    <citation type="submission" date="2007-07" db="EMBL/GenBank/DDBJ databases">
        <title>PCAP assembly of the Caenorhabditis remanei genome.</title>
        <authorList>
            <consortium name="The Caenorhabditis remanei Sequencing Consortium"/>
            <person name="Wilson R.K."/>
        </authorList>
    </citation>
    <scope>NUCLEOTIDE SEQUENCE [LARGE SCALE GENOMIC DNA]</scope>
    <source>
        <strain evidence="6">PB4641</strain>
    </source>
</reference>
<evidence type="ECO:0000256" key="3">
    <source>
        <dbReference type="ARBA" id="ARBA00022989"/>
    </source>
</evidence>
<dbReference type="InterPro" id="IPR019408">
    <property type="entry name" value="7TM_GPCR_serpentine_rcpt_Srab"/>
</dbReference>
<dbReference type="eggNOG" id="ENOG502TJHJ">
    <property type="taxonomic scope" value="Eukaryota"/>
</dbReference>
<dbReference type="OrthoDB" id="5834764at2759"/>
<evidence type="ECO:0000256" key="1">
    <source>
        <dbReference type="ARBA" id="ARBA00004141"/>
    </source>
</evidence>
<comment type="subcellular location">
    <subcellularLocation>
        <location evidence="1">Membrane</location>
        <topology evidence="1">Multi-pass membrane protein</topology>
    </subcellularLocation>
</comment>
<proteinExistence type="predicted"/>
<keyword evidence="3 5" id="KW-1133">Transmembrane helix</keyword>
<evidence type="ECO:0000313" key="7">
    <source>
        <dbReference type="Proteomes" id="UP000008281"/>
    </source>
</evidence>
<dbReference type="InterPro" id="IPR053286">
    <property type="entry name" value="Nematode_rcpt-like_srab"/>
</dbReference>
<evidence type="ECO:0000256" key="5">
    <source>
        <dbReference type="SAM" id="Phobius"/>
    </source>
</evidence>
<dbReference type="InParanoid" id="E3LP11"/>
<dbReference type="STRING" id="31234.E3LP11"/>
<feature type="transmembrane region" description="Helical" evidence="5">
    <location>
        <begin position="105"/>
        <end position="121"/>
    </location>
</feature>
<dbReference type="AlphaFoldDB" id="E3LP11"/>
<feature type="transmembrane region" description="Helical" evidence="5">
    <location>
        <begin position="23"/>
        <end position="43"/>
    </location>
</feature>
<dbReference type="EMBL" id="DS268412">
    <property type="protein sequence ID" value="EFP05793.1"/>
    <property type="molecule type" value="Genomic_DNA"/>
</dbReference>
<protein>
    <submittedName>
        <fullName evidence="6">Uncharacterized protein</fullName>
    </submittedName>
</protein>
<keyword evidence="2 5" id="KW-0812">Transmembrane</keyword>
<feature type="transmembrane region" description="Helical" evidence="5">
    <location>
        <begin position="141"/>
        <end position="160"/>
    </location>
</feature>
<dbReference type="PANTHER" id="PTHR46561">
    <property type="entry name" value="SERPENTINE RECEPTOR, CLASS AB (CLASS A-LIKE)-RELATED"/>
    <property type="match status" value="1"/>
</dbReference>
<feature type="transmembrane region" description="Helical" evidence="5">
    <location>
        <begin position="172"/>
        <end position="191"/>
    </location>
</feature>
<dbReference type="Proteomes" id="UP000008281">
    <property type="component" value="Unassembled WGS sequence"/>
</dbReference>
<dbReference type="PANTHER" id="PTHR46561:SF10">
    <property type="entry name" value="G_PROTEIN_RECEP_F1_2 DOMAIN-CONTAINING PROTEIN-RELATED"/>
    <property type="match status" value="1"/>
</dbReference>
<organism evidence="7">
    <name type="scientific">Caenorhabditis remanei</name>
    <name type="common">Caenorhabditis vulgaris</name>
    <dbReference type="NCBI Taxonomy" id="31234"/>
    <lineage>
        <taxon>Eukaryota</taxon>
        <taxon>Metazoa</taxon>
        <taxon>Ecdysozoa</taxon>
        <taxon>Nematoda</taxon>
        <taxon>Chromadorea</taxon>
        <taxon>Rhabditida</taxon>
        <taxon>Rhabditina</taxon>
        <taxon>Rhabditomorpha</taxon>
        <taxon>Rhabditoidea</taxon>
        <taxon>Rhabditidae</taxon>
        <taxon>Peloderinae</taxon>
        <taxon>Caenorhabditis</taxon>
    </lineage>
</organism>
<dbReference type="Pfam" id="PF10292">
    <property type="entry name" value="7TM_GPCR_Srab"/>
    <property type="match status" value="1"/>
</dbReference>
<keyword evidence="7" id="KW-1185">Reference proteome</keyword>
<accession>E3LP11</accession>
<feature type="transmembrane region" description="Helical" evidence="5">
    <location>
        <begin position="265"/>
        <end position="285"/>
    </location>
</feature>
<dbReference type="OMA" id="KCIFITH"/>
<evidence type="ECO:0000256" key="4">
    <source>
        <dbReference type="ARBA" id="ARBA00023136"/>
    </source>
</evidence>
<dbReference type="HOGENOM" id="CLU_070163_1_0_1"/>
<dbReference type="FunCoup" id="E3LP11">
    <property type="interactions" value="4"/>
</dbReference>
<evidence type="ECO:0000313" key="6">
    <source>
        <dbReference type="EMBL" id="EFP05793.1"/>
    </source>
</evidence>
<sequence length="362" mass="43059">MLANETDCQQMAQVATSSFLRCVLFFTTILCFLCIPCCLYSLWRLQRSTKLHFNSKCIFITHNIFILIHMTVRMTLHGKDLINYFSPWESGCEILPSRSRCDLRIVYKLSAFVVEVSPFILTAERFMATFRARHYENRYKWFGIFLNTIHISLAFLFLWIQKSENTGGAIVYYCWVGFDTHSSIYIIYIYMLCFQLSSTGNRYALNIPIFFIVFSQLITIPALLYLLKKNERYRETSLNKRSTLTQRYQIFENLRTLNMFRIMSIITWMYVTYNALASFIIHFFLKSMPMESQFASIEIVHCLPVYFLILTAFILREDRKPRSRFVIKVTHYEPQYFNDLQKFFDEAFEKVSTSIDRIRTTN</sequence>
<keyword evidence="4 5" id="KW-0472">Membrane</keyword>
<gene>
    <name evidence="6" type="ORF">CRE_27512</name>
</gene>
<feature type="transmembrane region" description="Helical" evidence="5">
    <location>
        <begin position="297"/>
        <end position="315"/>
    </location>
</feature>
<name>E3LP11_CAERE</name>